<proteinExistence type="predicted"/>
<evidence type="ECO:0000313" key="1">
    <source>
        <dbReference type="EMBL" id="RTE69487.1"/>
    </source>
</evidence>
<keyword evidence="2" id="KW-1185">Reference proteome</keyword>
<dbReference type="EMBL" id="MIKF01000569">
    <property type="protein sequence ID" value="RTE69487.1"/>
    <property type="molecule type" value="Genomic_DNA"/>
</dbReference>
<dbReference type="Proteomes" id="UP000287124">
    <property type="component" value="Unassembled WGS sequence"/>
</dbReference>
<sequence>MSDLPAALDVPNTLVDNVLDDQEQHLQGIYPGCAHADLVISENSPLRKPPAARLATDKSRGAERRCGRDAYLLQKEVFPKDVQFGTAATGDLEECVDTDRVFTKTEPWAEVAPEAKTASVDGVDYVQDDSGQDKSSIKIQDNLMQDDDPVPLSLVARIVVHHQAITHRPIDIAQDLRTFHDLGRPGFVLTLLSAIENELGIRTDAGHSMQQRFQHVLRCWGHGLRPYPGDMDTAQRPALGLGEVLARLGSLGAFSSDRTSWLVENLSISCFFLAARTLGWLGLDHVPTGLTSQECADILAQRLKKTHEDLDEPIPLPHLLRIGALRRCAQVTKLKKPPACDWRYIISRNSSAIGLVGQTETLLSLPHINATLDERTQRCRNSLQICEFTHVADRHSPAPNACLVDALRRLPMHRIFDLGSDFQYLDYASHPTQCCYVALCLGAVGVLPPDNLADLLPLACSILLEKAKVIGIADNQTFAGRALCDADDAGSAGLDGCCDSSRVQPSIVPAMKADARSALDNQSREVEIRPLGSEPGILSATENDIAFPGPPATWHVLLHVLGVHQRVVNPCLFVMDRFQALQNLGPDCYRKLLVVEIERAQGAELKLTALPGHGLERRLQSCSRACGLQEFDVLTKRFPGRPVSKEGMASVIELQRFVPAVSDVETWPQNGRQQFILMYTALLLGKLGYGIPPDLGAHVKAALECCFWELCARDPSPSTA</sequence>
<comment type="caution">
    <text evidence="1">The sequence shown here is derived from an EMBL/GenBank/DDBJ whole genome shotgun (WGS) entry which is preliminary data.</text>
</comment>
<accession>A0A430L183</accession>
<name>A0A430L183_9HYPO</name>
<organism evidence="1 2">
    <name type="scientific">Fusarium euwallaceae</name>
    <dbReference type="NCBI Taxonomy" id="1147111"/>
    <lineage>
        <taxon>Eukaryota</taxon>
        <taxon>Fungi</taxon>
        <taxon>Dikarya</taxon>
        <taxon>Ascomycota</taxon>
        <taxon>Pezizomycotina</taxon>
        <taxon>Sordariomycetes</taxon>
        <taxon>Hypocreomycetidae</taxon>
        <taxon>Hypocreales</taxon>
        <taxon>Nectriaceae</taxon>
        <taxon>Fusarium</taxon>
        <taxon>Fusarium solani species complex</taxon>
    </lineage>
</organism>
<gene>
    <name evidence="1" type="ORF">BHE90_016132</name>
</gene>
<dbReference type="AlphaFoldDB" id="A0A430L183"/>
<protein>
    <submittedName>
        <fullName evidence="1">Uncharacterized protein</fullName>
    </submittedName>
</protein>
<reference evidence="1 2" key="1">
    <citation type="submission" date="2017-06" db="EMBL/GenBank/DDBJ databases">
        <title>Comparative genomic analysis of Ambrosia Fusariam Clade fungi.</title>
        <authorList>
            <person name="Stajich J.E."/>
            <person name="Carrillo J."/>
            <person name="Kijimoto T."/>
            <person name="Eskalen A."/>
            <person name="O'Donnell K."/>
            <person name="Kasson M."/>
        </authorList>
    </citation>
    <scope>NUCLEOTIDE SEQUENCE [LARGE SCALE GENOMIC DNA]</scope>
    <source>
        <strain evidence="1 2">UCR1854</strain>
    </source>
</reference>
<evidence type="ECO:0000313" key="2">
    <source>
        <dbReference type="Proteomes" id="UP000287124"/>
    </source>
</evidence>